<dbReference type="EMBL" id="FOFY01000020">
    <property type="protein sequence ID" value="SER58131.1"/>
    <property type="molecule type" value="Genomic_DNA"/>
</dbReference>
<name>A0AAJ5BFD9_MYRPR</name>
<feature type="coiled-coil region" evidence="1">
    <location>
        <begin position="168"/>
        <end position="195"/>
    </location>
</feature>
<evidence type="ECO:0000313" key="2">
    <source>
        <dbReference type="EMBL" id="SER58131.1"/>
    </source>
</evidence>
<dbReference type="AlphaFoldDB" id="A0AAJ5BFD9"/>
<evidence type="ECO:0000313" key="3">
    <source>
        <dbReference type="Proteomes" id="UP000183496"/>
    </source>
</evidence>
<organism evidence="2 3">
    <name type="scientific">Myroides profundi</name>
    <dbReference type="NCBI Taxonomy" id="480520"/>
    <lineage>
        <taxon>Bacteria</taxon>
        <taxon>Pseudomonadati</taxon>
        <taxon>Bacteroidota</taxon>
        <taxon>Flavobacteriia</taxon>
        <taxon>Flavobacteriales</taxon>
        <taxon>Flavobacteriaceae</taxon>
        <taxon>Myroides</taxon>
    </lineage>
</organism>
<dbReference type="KEGG" id="mpw:MPR_1289"/>
<dbReference type="Proteomes" id="UP000183496">
    <property type="component" value="Unassembled WGS sequence"/>
</dbReference>
<reference evidence="2 3" key="1">
    <citation type="submission" date="2016-10" db="EMBL/GenBank/DDBJ databases">
        <authorList>
            <person name="Varghese N."/>
            <person name="Submissions S."/>
        </authorList>
    </citation>
    <scope>NUCLEOTIDE SEQUENCE [LARGE SCALE GENOMIC DNA]</scope>
    <source>
        <strain evidence="3">DSM 19823 / KCTC 23066 / CCTCC M 208030 / D25</strain>
    </source>
</reference>
<proteinExistence type="predicted"/>
<accession>A0AAJ5BFD9</accession>
<protein>
    <submittedName>
        <fullName evidence="2">Uncharacterized protein</fullName>
    </submittedName>
</protein>
<sequence>MSRRMFFSSPNSGVSNVYTIYDQILEDTPSEIRAYNGKRKLILQEGQDNRKVIEMYRQGAENLTNHALLKERLAKEYYRVLSGNKSVLKDLPTPYNNPKDLLKSIKMFLESAKELDQDNNQISIQLDKLEELSSLGFFSSDCRVNKQIKQRTKDLRIQRRQEIAALDSTQLRKQLSKIKKRMSNLDRKKDQLITEKRYIRTLQKEKKFKDSVEQAVQYYTRNPKDIDGLKLVRITLKKNKRFDLLETIERENQKHQNSFWAKLSLIDVLLKRVEVNNKKNYSEIADLIEKLKDSGRLNREKYEIKFREIRLSVLSNQSPEQKLLEVGGELVGISKAYKVDRFIRECVYYFENKKMRHYSIMTLNLVLKSDLLEQDNDNQLLSLIEALSEFRISDTEQDKSILQLRDKLLNS</sequence>
<keyword evidence="1" id="KW-0175">Coiled coil</keyword>
<keyword evidence="3" id="KW-1185">Reference proteome</keyword>
<comment type="caution">
    <text evidence="2">The sequence shown here is derived from an EMBL/GenBank/DDBJ whole genome shotgun (WGS) entry which is preliminary data.</text>
</comment>
<evidence type="ECO:0000256" key="1">
    <source>
        <dbReference type="SAM" id="Coils"/>
    </source>
</evidence>
<dbReference type="RefSeq" id="WP_139177163.1">
    <property type="nucleotide sequence ID" value="NZ_CP010817.1"/>
</dbReference>
<gene>
    <name evidence="2" type="ORF">SAMN04488089_12015</name>
</gene>